<dbReference type="RefSeq" id="WP_048846550.1">
    <property type="nucleotide sequence ID" value="NZ_BALE01000004.1"/>
</dbReference>
<keyword evidence="5 8" id="KW-0067">ATP-binding</keyword>
<keyword evidence="11" id="KW-1185">Reference proteome</keyword>
<dbReference type="OrthoDB" id="9807434at2"/>
<evidence type="ECO:0000256" key="7">
    <source>
        <dbReference type="ARBA" id="ARBA00048478"/>
    </source>
</evidence>
<dbReference type="EMBL" id="BALE01000004">
    <property type="protein sequence ID" value="GAN53026.1"/>
    <property type="molecule type" value="Genomic_DNA"/>
</dbReference>
<protein>
    <recommendedName>
        <fullName evidence="8">Cytidylate kinase</fullName>
        <shortName evidence="8">CK</shortName>
        <ecNumber evidence="8">2.7.4.25</ecNumber>
    </recommendedName>
    <alternativeName>
        <fullName evidence="8">Cytidine monophosphate kinase</fullName>
        <shortName evidence="8">CMP kinase</shortName>
    </alternativeName>
</protein>
<dbReference type="Pfam" id="PF02224">
    <property type="entry name" value="Cytidylate_kin"/>
    <property type="match status" value="1"/>
</dbReference>
<dbReference type="GO" id="GO:0036431">
    <property type="term" value="F:dCMP kinase activity"/>
    <property type="evidence" value="ECO:0007669"/>
    <property type="project" value="InterPro"/>
</dbReference>
<dbReference type="HAMAP" id="MF_00238">
    <property type="entry name" value="Cytidyl_kinase_type1"/>
    <property type="match status" value="1"/>
</dbReference>
<gene>
    <name evidence="8" type="primary">cmk</name>
    <name evidence="10" type="ORF">Tasa_004_091</name>
</gene>
<comment type="catalytic activity">
    <reaction evidence="7 8">
        <text>CMP + ATP = CDP + ADP</text>
        <dbReference type="Rhea" id="RHEA:11600"/>
        <dbReference type="ChEBI" id="CHEBI:30616"/>
        <dbReference type="ChEBI" id="CHEBI:58069"/>
        <dbReference type="ChEBI" id="CHEBI:60377"/>
        <dbReference type="ChEBI" id="CHEBI:456216"/>
        <dbReference type="EC" id="2.7.4.25"/>
    </reaction>
</comment>
<comment type="caution">
    <text evidence="10">The sequence shown here is derived from an EMBL/GenBank/DDBJ whole genome shotgun (WGS) entry which is preliminary data.</text>
</comment>
<feature type="domain" description="Cytidylate kinase" evidence="9">
    <location>
        <begin position="12"/>
        <end position="213"/>
    </location>
</feature>
<evidence type="ECO:0000256" key="6">
    <source>
        <dbReference type="ARBA" id="ARBA00047615"/>
    </source>
</evidence>
<dbReference type="InterPro" id="IPR011994">
    <property type="entry name" value="Cytidylate_kinase_dom"/>
</dbReference>
<evidence type="ECO:0000256" key="4">
    <source>
        <dbReference type="ARBA" id="ARBA00022777"/>
    </source>
</evidence>
<evidence type="ECO:0000256" key="2">
    <source>
        <dbReference type="ARBA" id="ARBA00022679"/>
    </source>
</evidence>
<keyword evidence="4 8" id="KW-0418">Kinase</keyword>
<sequence>MSPAKRPGVLIVAVDGPAAAGKGTLAKNLASSLGLPHLDTGLLYRATARRMLDAGLSPEQDDGAAEAAALRPEDLARPDLRVPEIDRGASAVARQPGVRAALLERQRAFAQAAGGVLDGRDIGTVVFPDATVKLFVTASPRTRAERRLRQLHGDAAGADEALLEQTAQELAARDAQDAARAVSPLRKADDAVVLETDRLDADAVLARALEIVREREGALPSAT</sequence>
<dbReference type="AlphaFoldDB" id="A0A0D6MHP8"/>
<keyword evidence="8" id="KW-0963">Cytoplasm</keyword>
<dbReference type="GO" id="GO:0036430">
    <property type="term" value="F:CMP kinase activity"/>
    <property type="evidence" value="ECO:0007669"/>
    <property type="project" value="RHEA"/>
</dbReference>
<evidence type="ECO:0000256" key="8">
    <source>
        <dbReference type="HAMAP-Rule" id="MF_00238"/>
    </source>
</evidence>
<evidence type="ECO:0000313" key="10">
    <source>
        <dbReference type="EMBL" id="GAN53026.1"/>
    </source>
</evidence>
<dbReference type="GO" id="GO:0006220">
    <property type="term" value="P:pyrimidine nucleotide metabolic process"/>
    <property type="evidence" value="ECO:0007669"/>
    <property type="project" value="UniProtKB-UniRule"/>
</dbReference>
<proteinExistence type="inferred from homology"/>
<accession>A0A0D6MHP8</accession>
<evidence type="ECO:0000313" key="11">
    <source>
        <dbReference type="Proteomes" id="UP000032679"/>
    </source>
</evidence>
<comment type="subcellular location">
    <subcellularLocation>
        <location evidence="8">Cytoplasm</location>
    </subcellularLocation>
</comment>
<feature type="binding site" evidence="8">
    <location>
        <begin position="16"/>
        <end position="24"/>
    </location>
    <ligand>
        <name>ATP</name>
        <dbReference type="ChEBI" id="CHEBI:30616"/>
    </ligand>
</feature>
<dbReference type="SUPFAM" id="SSF52540">
    <property type="entry name" value="P-loop containing nucleoside triphosphate hydrolases"/>
    <property type="match status" value="1"/>
</dbReference>
<dbReference type="GO" id="GO:0005737">
    <property type="term" value="C:cytoplasm"/>
    <property type="evidence" value="ECO:0007669"/>
    <property type="project" value="UniProtKB-SubCell"/>
</dbReference>
<reference evidence="10 11" key="1">
    <citation type="submission" date="2012-10" db="EMBL/GenBank/DDBJ databases">
        <title>Genome sequencing of Tanticharoenia sakaeratensis NBRC 103193.</title>
        <authorList>
            <person name="Azuma Y."/>
            <person name="Hadano H."/>
            <person name="Hirakawa H."/>
            <person name="Matsushita K."/>
        </authorList>
    </citation>
    <scope>NUCLEOTIDE SEQUENCE [LARGE SCALE GENOMIC DNA]</scope>
    <source>
        <strain evidence="10 11">NBRC 103193</strain>
    </source>
</reference>
<dbReference type="Gene3D" id="3.40.50.300">
    <property type="entry name" value="P-loop containing nucleotide triphosphate hydrolases"/>
    <property type="match status" value="1"/>
</dbReference>
<dbReference type="EC" id="2.7.4.25" evidence="8"/>
<evidence type="ECO:0000256" key="5">
    <source>
        <dbReference type="ARBA" id="ARBA00022840"/>
    </source>
</evidence>
<comment type="catalytic activity">
    <reaction evidence="6 8">
        <text>dCMP + ATP = dCDP + ADP</text>
        <dbReference type="Rhea" id="RHEA:25094"/>
        <dbReference type="ChEBI" id="CHEBI:30616"/>
        <dbReference type="ChEBI" id="CHEBI:57566"/>
        <dbReference type="ChEBI" id="CHEBI:58593"/>
        <dbReference type="ChEBI" id="CHEBI:456216"/>
        <dbReference type="EC" id="2.7.4.25"/>
    </reaction>
</comment>
<evidence type="ECO:0000256" key="3">
    <source>
        <dbReference type="ARBA" id="ARBA00022741"/>
    </source>
</evidence>
<dbReference type="STRING" id="1231623.Tasa_004_091"/>
<organism evidence="10 11">
    <name type="scientific">Tanticharoenia sakaeratensis NBRC 103193</name>
    <dbReference type="NCBI Taxonomy" id="1231623"/>
    <lineage>
        <taxon>Bacteria</taxon>
        <taxon>Pseudomonadati</taxon>
        <taxon>Pseudomonadota</taxon>
        <taxon>Alphaproteobacteria</taxon>
        <taxon>Acetobacterales</taxon>
        <taxon>Acetobacteraceae</taxon>
        <taxon>Tanticharoenia</taxon>
    </lineage>
</organism>
<keyword evidence="3 8" id="KW-0547">Nucleotide-binding</keyword>
<evidence type="ECO:0000256" key="1">
    <source>
        <dbReference type="ARBA" id="ARBA00009427"/>
    </source>
</evidence>
<dbReference type="CDD" id="cd02020">
    <property type="entry name" value="CMPK"/>
    <property type="match status" value="1"/>
</dbReference>
<comment type="similarity">
    <text evidence="1 8">Belongs to the cytidylate kinase family. Type 1 subfamily.</text>
</comment>
<dbReference type="InterPro" id="IPR027417">
    <property type="entry name" value="P-loop_NTPase"/>
</dbReference>
<name>A0A0D6MHP8_9PROT</name>
<dbReference type="Proteomes" id="UP000032679">
    <property type="component" value="Unassembled WGS sequence"/>
</dbReference>
<dbReference type="InterPro" id="IPR003136">
    <property type="entry name" value="Cytidylate_kin"/>
</dbReference>
<dbReference type="NCBIfam" id="TIGR00017">
    <property type="entry name" value="cmk"/>
    <property type="match status" value="1"/>
</dbReference>
<evidence type="ECO:0000259" key="9">
    <source>
        <dbReference type="Pfam" id="PF02224"/>
    </source>
</evidence>
<keyword evidence="2 8" id="KW-0808">Transferase</keyword>
<dbReference type="GO" id="GO:0005524">
    <property type="term" value="F:ATP binding"/>
    <property type="evidence" value="ECO:0007669"/>
    <property type="project" value="UniProtKB-UniRule"/>
</dbReference>